<dbReference type="PANTHER" id="PTHR46354">
    <property type="entry name" value="DOG1 DOMAIN-CONTAINING PROTEIN"/>
    <property type="match status" value="1"/>
</dbReference>
<feature type="domain" description="DOG1" evidence="2">
    <location>
        <begin position="10"/>
        <end position="173"/>
    </location>
</feature>
<feature type="compositionally biased region" description="Acidic residues" evidence="1">
    <location>
        <begin position="119"/>
        <end position="128"/>
    </location>
</feature>
<evidence type="ECO:0000313" key="4">
    <source>
        <dbReference type="Proteomes" id="UP000288805"/>
    </source>
</evidence>
<dbReference type="InterPro" id="IPR051886">
    <property type="entry name" value="Seed_Dev/Stress_Resp_Reg"/>
</dbReference>
<dbReference type="Proteomes" id="UP000288805">
    <property type="component" value="Unassembled WGS sequence"/>
</dbReference>
<reference evidence="3 4" key="1">
    <citation type="journal article" date="2018" name="PLoS Genet.">
        <title>Population sequencing reveals clonal diversity and ancestral inbreeding in the grapevine cultivar Chardonnay.</title>
        <authorList>
            <person name="Roach M.J."/>
            <person name="Johnson D.L."/>
            <person name="Bohlmann J."/>
            <person name="van Vuuren H.J."/>
            <person name="Jones S.J."/>
            <person name="Pretorius I.S."/>
            <person name="Schmidt S.A."/>
            <person name="Borneman A.R."/>
        </authorList>
    </citation>
    <scope>NUCLEOTIDE SEQUENCE [LARGE SCALE GENOMIC DNA]</scope>
    <source>
        <strain evidence="4">cv. Chardonnay</strain>
        <tissue evidence="3">Leaf</tissue>
    </source>
</reference>
<dbReference type="AlphaFoldDB" id="A0A438J2M4"/>
<comment type="caution">
    <text evidence="3">The sequence shown here is derived from an EMBL/GenBank/DDBJ whole genome shotgun (WGS) entry which is preliminary data.</text>
</comment>
<feature type="compositionally biased region" description="Gly residues" evidence="1">
    <location>
        <begin position="164"/>
        <end position="173"/>
    </location>
</feature>
<dbReference type="Pfam" id="PF14144">
    <property type="entry name" value="DOG1"/>
    <property type="match status" value="1"/>
</dbReference>
<dbReference type="InterPro" id="IPR025422">
    <property type="entry name" value="TGA_domain"/>
</dbReference>
<organism evidence="3 4">
    <name type="scientific">Vitis vinifera</name>
    <name type="common">Grape</name>
    <dbReference type="NCBI Taxonomy" id="29760"/>
    <lineage>
        <taxon>Eukaryota</taxon>
        <taxon>Viridiplantae</taxon>
        <taxon>Streptophyta</taxon>
        <taxon>Embryophyta</taxon>
        <taxon>Tracheophyta</taxon>
        <taxon>Spermatophyta</taxon>
        <taxon>Magnoliopsida</taxon>
        <taxon>eudicotyledons</taxon>
        <taxon>Gunneridae</taxon>
        <taxon>Pentapetalae</taxon>
        <taxon>rosids</taxon>
        <taxon>Vitales</taxon>
        <taxon>Vitaceae</taxon>
        <taxon>Viteae</taxon>
        <taxon>Vitis</taxon>
    </lineage>
</organism>
<name>A0A438J2M4_VITVI</name>
<protein>
    <recommendedName>
        <fullName evidence="2">DOG1 domain-containing protein</fullName>
    </recommendedName>
</protein>
<dbReference type="EMBL" id="QGNW01000067">
    <property type="protein sequence ID" value="RVX03197.1"/>
    <property type="molecule type" value="Genomic_DNA"/>
</dbReference>
<dbReference type="GO" id="GO:0006351">
    <property type="term" value="P:DNA-templated transcription"/>
    <property type="evidence" value="ECO:0007669"/>
    <property type="project" value="InterPro"/>
</dbReference>
<evidence type="ECO:0000313" key="3">
    <source>
        <dbReference type="EMBL" id="RVX03197.1"/>
    </source>
</evidence>
<evidence type="ECO:0000256" key="1">
    <source>
        <dbReference type="SAM" id="MobiDB-lite"/>
    </source>
</evidence>
<accession>A0A438J2M4</accession>
<sequence length="173" mass="19035">MPPANNNPNSEPFEIFFRGWLVRHEEVRLLLQQADERDCDETREDEEARVQELIGRVVAHYAEYYKAKQRVVREDVMTLFEPPWLTPLSEAYFGLLGSARVRVSAGDELCERPERGADADDGAAEDGDGGGGDRLDSGASEGAEESDNYIAVGDGDKGERVGGWRKGCGEGAN</sequence>
<dbReference type="PANTHER" id="PTHR46354:SF4">
    <property type="entry name" value="PROTEIN DOG1-LIKE 3"/>
    <property type="match status" value="1"/>
</dbReference>
<feature type="region of interest" description="Disordered" evidence="1">
    <location>
        <begin position="112"/>
        <end position="173"/>
    </location>
</feature>
<proteinExistence type="predicted"/>
<evidence type="ECO:0000259" key="2">
    <source>
        <dbReference type="PROSITE" id="PS51806"/>
    </source>
</evidence>
<dbReference type="GO" id="GO:0043565">
    <property type="term" value="F:sequence-specific DNA binding"/>
    <property type="evidence" value="ECO:0007669"/>
    <property type="project" value="InterPro"/>
</dbReference>
<dbReference type="PROSITE" id="PS51806">
    <property type="entry name" value="DOG1"/>
    <property type="match status" value="1"/>
</dbReference>
<gene>
    <name evidence="3" type="ORF">CK203_016785</name>
</gene>